<keyword evidence="7" id="KW-1185">Reference proteome</keyword>
<dbReference type="InterPro" id="IPR020843">
    <property type="entry name" value="ER"/>
</dbReference>
<dbReference type="InterPro" id="IPR013154">
    <property type="entry name" value="ADH-like_N"/>
</dbReference>
<keyword evidence="3" id="KW-0560">Oxidoreductase</keyword>
<dbReference type="CDD" id="cd08260">
    <property type="entry name" value="Zn_ADH6"/>
    <property type="match status" value="1"/>
</dbReference>
<evidence type="ECO:0000256" key="3">
    <source>
        <dbReference type="ARBA" id="ARBA00023002"/>
    </source>
</evidence>
<dbReference type="Gene3D" id="3.90.180.10">
    <property type="entry name" value="Medium-chain alcohol dehydrogenases, catalytic domain"/>
    <property type="match status" value="1"/>
</dbReference>
<dbReference type="InterPro" id="IPR050129">
    <property type="entry name" value="Zn_alcohol_dh"/>
</dbReference>
<dbReference type="Pfam" id="PF00107">
    <property type="entry name" value="ADH_zinc_N"/>
    <property type="match status" value="1"/>
</dbReference>
<sequence>MKAMVYEAFQGTPTVRHMPDPTPPAHGVVVKVHATGLCRSDWHGWMGHDPDIELPHVPGHELAGTVEAVGALVTRWHKGDRVTVPFVGGCGHCGECRAGHHQVCDNQFQPGFTHWGSFAEYVAIDYADTNLVRLPENIDFATAASLGCRFVTAFRAVADQGRVAGGEWVAVHGCGGVGLSAIMIANALGANVVAIDVTDDKLAFASEMGAVATVNATATPNIVEAVRHITGGGAHLSLDALGHPATCFNSISNLRKRGRHVQVGLMIGDHATPQIPMDKVVAHELEILGSHGMQAYRYDALMDMLAAGKLQPQRLIGDRISLEAAVPALMEMDTAISKGITVITQF</sequence>
<dbReference type="SUPFAM" id="SSF51735">
    <property type="entry name" value="NAD(P)-binding Rossmann-fold domains"/>
    <property type="match status" value="1"/>
</dbReference>
<comment type="caution">
    <text evidence="6">The sequence shown here is derived from an EMBL/GenBank/DDBJ whole genome shotgun (WGS) entry which is preliminary data.</text>
</comment>
<dbReference type="EMBL" id="JBHRSL010000001">
    <property type="protein sequence ID" value="MFC3050586.1"/>
    <property type="molecule type" value="Genomic_DNA"/>
</dbReference>
<dbReference type="SMART" id="SM00829">
    <property type="entry name" value="PKS_ER"/>
    <property type="match status" value="1"/>
</dbReference>
<dbReference type="InterPro" id="IPR013149">
    <property type="entry name" value="ADH-like_C"/>
</dbReference>
<dbReference type="SUPFAM" id="SSF50129">
    <property type="entry name" value="GroES-like"/>
    <property type="match status" value="1"/>
</dbReference>
<keyword evidence="2 4" id="KW-0862">Zinc</keyword>
<dbReference type="PANTHER" id="PTHR43401">
    <property type="entry name" value="L-THREONINE 3-DEHYDROGENASE"/>
    <property type="match status" value="1"/>
</dbReference>
<evidence type="ECO:0000259" key="5">
    <source>
        <dbReference type="SMART" id="SM00829"/>
    </source>
</evidence>
<gene>
    <name evidence="6" type="ORF">ACFOKA_01570</name>
</gene>
<dbReference type="Pfam" id="PF08240">
    <property type="entry name" value="ADH_N"/>
    <property type="match status" value="1"/>
</dbReference>
<feature type="domain" description="Enoyl reductase (ER)" evidence="5">
    <location>
        <begin position="11"/>
        <end position="343"/>
    </location>
</feature>
<proteinExistence type="inferred from homology"/>
<dbReference type="PANTHER" id="PTHR43401:SF5">
    <property type="entry name" value="ALCOHOL DEHYDROGENASE-RELATED"/>
    <property type="match status" value="1"/>
</dbReference>
<dbReference type="Proteomes" id="UP001595444">
    <property type="component" value="Unassembled WGS sequence"/>
</dbReference>
<comment type="cofactor">
    <cofactor evidence="4">
        <name>Zn(2+)</name>
        <dbReference type="ChEBI" id="CHEBI:29105"/>
    </cofactor>
</comment>
<dbReference type="PROSITE" id="PS00059">
    <property type="entry name" value="ADH_ZINC"/>
    <property type="match status" value="1"/>
</dbReference>
<dbReference type="InterPro" id="IPR036291">
    <property type="entry name" value="NAD(P)-bd_dom_sf"/>
</dbReference>
<organism evidence="6 7">
    <name type="scientific">Kordiimonas pumila</name>
    <dbReference type="NCBI Taxonomy" id="2161677"/>
    <lineage>
        <taxon>Bacteria</taxon>
        <taxon>Pseudomonadati</taxon>
        <taxon>Pseudomonadota</taxon>
        <taxon>Alphaproteobacteria</taxon>
        <taxon>Kordiimonadales</taxon>
        <taxon>Kordiimonadaceae</taxon>
        <taxon>Kordiimonas</taxon>
    </lineage>
</organism>
<dbReference type="InterPro" id="IPR002328">
    <property type="entry name" value="ADH_Zn_CS"/>
</dbReference>
<name>A0ABV7D0P8_9PROT</name>
<evidence type="ECO:0000256" key="1">
    <source>
        <dbReference type="ARBA" id="ARBA00022723"/>
    </source>
</evidence>
<evidence type="ECO:0000256" key="2">
    <source>
        <dbReference type="ARBA" id="ARBA00022833"/>
    </source>
</evidence>
<dbReference type="RefSeq" id="WP_194214960.1">
    <property type="nucleotide sequence ID" value="NZ_CP061205.1"/>
</dbReference>
<dbReference type="InterPro" id="IPR011032">
    <property type="entry name" value="GroES-like_sf"/>
</dbReference>
<keyword evidence="1 4" id="KW-0479">Metal-binding</keyword>
<reference evidence="7" key="1">
    <citation type="journal article" date="2019" name="Int. J. Syst. Evol. Microbiol.">
        <title>The Global Catalogue of Microorganisms (GCM) 10K type strain sequencing project: providing services to taxonomists for standard genome sequencing and annotation.</title>
        <authorList>
            <consortium name="The Broad Institute Genomics Platform"/>
            <consortium name="The Broad Institute Genome Sequencing Center for Infectious Disease"/>
            <person name="Wu L."/>
            <person name="Ma J."/>
        </authorList>
    </citation>
    <scope>NUCLEOTIDE SEQUENCE [LARGE SCALE GENOMIC DNA]</scope>
    <source>
        <strain evidence="7">KCTC 62164</strain>
    </source>
</reference>
<accession>A0ABV7D0P8</accession>
<protein>
    <submittedName>
        <fullName evidence="6">Zinc-dependent alcohol dehydrogenase family protein</fullName>
    </submittedName>
</protein>
<evidence type="ECO:0000313" key="6">
    <source>
        <dbReference type="EMBL" id="MFC3050586.1"/>
    </source>
</evidence>
<evidence type="ECO:0000313" key="7">
    <source>
        <dbReference type="Proteomes" id="UP001595444"/>
    </source>
</evidence>
<comment type="similarity">
    <text evidence="4">Belongs to the zinc-containing alcohol dehydrogenase family.</text>
</comment>
<evidence type="ECO:0000256" key="4">
    <source>
        <dbReference type="RuleBase" id="RU361277"/>
    </source>
</evidence>